<evidence type="ECO:0000256" key="14">
    <source>
        <dbReference type="ARBA" id="ARBA00025153"/>
    </source>
</evidence>
<comment type="caution">
    <text evidence="18">Lacks conserved residue(s) required for the propagation of feature annotation.</text>
</comment>
<dbReference type="InterPro" id="IPR000631">
    <property type="entry name" value="CARKD"/>
</dbReference>
<feature type="binding site" evidence="18">
    <location>
        <begin position="59"/>
        <end position="63"/>
    </location>
    <ligand>
        <name>(6S)-NADPHX</name>
        <dbReference type="ChEBI" id="CHEBI:64076"/>
    </ligand>
</feature>
<feature type="binding site" evidence="17">
    <location>
        <begin position="417"/>
        <end position="421"/>
    </location>
    <ligand>
        <name>AMP</name>
        <dbReference type="ChEBI" id="CHEBI:456215"/>
    </ligand>
</feature>
<evidence type="ECO:0000256" key="19">
    <source>
        <dbReference type="PIRNR" id="PIRNR017184"/>
    </source>
</evidence>
<keyword evidence="6 17" id="KW-0547">Nucleotide-binding</keyword>
<dbReference type="NCBIfam" id="TIGR00196">
    <property type="entry name" value="yjeF_cterm"/>
    <property type="match status" value="1"/>
</dbReference>
<comment type="function">
    <text evidence="17">Catalyzes the dehydration of the S-form of NAD(P)HX at the expense of ADP, which is converted to AMP. Together with NAD(P)HX epimerase, which catalyzes the epimerization of the S- and R-forms, the enzyme allows the repair of both epimers of NAD(P)HX, a damaged form of NAD(P)H that is a result of enzymatic or heat-dependent hydration.</text>
</comment>
<dbReference type="InterPro" id="IPR030677">
    <property type="entry name" value="Nnr"/>
</dbReference>
<feature type="binding site" evidence="18">
    <location>
        <position position="160"/>
    </location>
    <ligand>
        <name>K(+)</name>
        <dbReference type="ChEBI" id="CHEBI:29103"/>
    </ligand>
</feature>
<evidence type="ECO:0000256" key="1">
    <source>
        <dbReference type="ARBA" id="ARBA00000013"/>
    </source>
</evidence>
<evidence type="ECO:0000256" key="2">
    <source>
        <dbReference type="ARBA" id="ARBA00000909"/>
    </source>
</evidence>
<comment type="catalytic activity">
    <reaction evidence="1 18 19">
        <text>(6R)-NADHX = (6S)-NADHX</text>
        <dbReference type="Rhea" id="RHEA:32215"/>
        <dbReference type="ChEBI" id="CHEBI:64074"/>
        <dbReference type="ChEBI" id="CHEBI:64075"/>
        <dbReference type="EC" id="5.1.99.6"/>
    </reaction>
</comment>
<dbReference type="NCBIfam" id="TIGR00197">
    <property type="entry name" value="yjeF_nterm"/>
    <property type="match status" value="1"/>
</dbReference>
<evidence type="ECO:0000256" key="18">
    <source>
        <dbReference type="HAMAP-Rule" id="MF_01966"/>
    </source>
</evidence>
<comment type="cofactor">
    <cofactor evidence="18 19">
        <name>K(+)</name>
        <dbReference type="ChEBI" id="CHEBI:29103"/>
    </cofactor>
    <text evidence="18 19">Binds 1 potassium ion per subunit.</text>
</comment>
<dbReference type="Proteomes" id="UP001501556">
    <property type="component" value="Unassembled WGS sequence"/>
</dbReference>
<keyword evidence="23" id="KW-1185">Reference proteome</keyword>
<evidence type="ECO:0000256" key="5">
    <source>
        <dbReference type="ARBA" id="ARBA00022723"/>
    </source>
</evidence>
<dbReference type="EC" id="5.1.99.6" evidence="19"/>
<feature type="binding site" evidence="18">
    <location>
        <position position="124"/>
    </location>
    <ligand>
        <name>K(+)</name>
        <dbReference type="ChEBI" id="CHEBI:29103"/>
    </ligand>
</feature>
<evidence type="ECO:0000256" key="6">
    <source>
        <dbReference type="ARBA" id="ARBA00022741"/>
    </source>
</evidence>
<evidence type="ECO:0000259" key="20">
    <source>
        <dbReference type="PROSITE" id="PS51383"/>
    </source>
</evidence>
<keyword evidence="5 18" id="KW-0479">Metal-binding</keyword>
<comment type="function">
    <text evidence="14 19">Bifunctional enzyme that catalyzes the epimerization of the S- and R-forms of NAD(P)HX and the dehydration of the S-form of NAD(P)HX at the expense of ADP, which is converted to AMP. This allows the repair of both epimers of NAD(P)HX, a damaged form of NAD(P)H that is a result of enzymatic or heat-dependent hydration.</text>
</comment>
<dbReference type="EMBL" id="BAABDI010000025">
    <property type="protein sequence ID" value="GAA3984131.1"/>
    <property type="molecule type" value="Genomic_DNA"/>
</dbReference>
<dbReference type="InterPro" id="IPR004443">
    <property type="entry name" value="YjeF_N_dom"/>
</dbReference>
<dbReference type="PANTHER" id="PTHR12592">
    <property type="entry name" value="ATP-DEPENDENT (S)-NAD(P)H-HYDRATE DEHYDRATASE FAMILY MEMBER"/>
    <property type="match status" value="1"/>
</dbReference>
<feature type="binding site" evidence="17">
    <location>
        <position position="447"/>
    </location>
    <ligand>
        <name>(6S)-NADPHX</name>
        <dbReference type="ChEBI" id="CHEBI:64076"/>
    </ligand>
</feature>
<keyword evidence="12 17" id="KW-0456">Lyase</keyword>
<dbReference type="RefSeq" id="WP_345125845.1">
    <property type="nucleotide sequence ID" value="NZ_BAABDI010000025.1"/>
</dbReference>
<dbReference type="HAMAP" id="MF_01965">
    <property type="entry name" value="NADHX_dehydratase"/>
    <property type="match status" value="1"/>
</dbReference>
<comment type="caution">
    <text evidence="22">The sequence shown here is derived from an EMBL/GenBank/DDBJ whole genome shotgun (WGS) entry which is preliminary data.</text>
</comment>
<dbReference type="PANTHER" id="PTHR12592:SF0">
    <property type="entry name" value="ATP-DEPENDENT (S)-NAD(P)H-HYDRATE DEHYDRATASE"/>
    <property type="match status" value="1"/>
</dbReference>
<gene>
    <name evidence="17" type="primary">nnrD</name>
    <name evidence="18" type="synonym">nnrE</name>
    <name evidence="22" type="ORF">GCM10022407_31500</name>
</gene>
<comment type="similarity">
    <text evidence="17">Belongs to the NnrD/CARKD family.</text>
</comment>
<comment type="catalytic activity">
    <reaction evidence="16 17 19">
        <text>(6S)-NADPHX + ADP = AMP + phosphate + NADPH + H(+)</text>
        <dbReference type="Rhea" id="RHEA:32235"/>
        <dbReference type="ChEBI" id="CHEBI:15378"/>
        <dbReference type="ChEBI" id="CHEBI:43474"/>
        <dbReference type="ChEBI" id="CHEBI:57783"/>
        <dbReference type="ChEBI" id="CHEBI:64076"/>
        <dbReference type="ChEBI" id="CHEBI:456215"/>
        <dbReference type="ChEBI" id="CHEBI:456216"/>
        <dbReference type="EC" id="4.2.1.136"/>
    </reaction>
</comment>
<feature type="binding site" evidence="17">
    <location>
        <position position="382"/>
    </location>
    <ligand>
        <name>(6S)-NADPHX</name>
        <dbReference type="ChEBI" id="CHEBI:64076"/>
    </ligand>
</feature>
<evidence type="ECO:0000256" key="3">
    <source>
        <dbReference type="ARBA" id="ARBA00006001"/>
    </source>
</evidence>
<dbReference type="EC" id="4.2.1.136" evidence="19"/>
<dbReference type="Pfam" id="PF01256">
    <property type="entry name" value="Carb_kinase"/>
    <property type="match status" value="1"/>
</dbReference>
<keyword evidence="10 17" id="KW-0520">NAD</keyword>
<protein>
    <recommendedName>
        <fullName evidence="19">Bifunctional NAD(P)H-hydrate repair enzyme</fullName>
    </recommendedName>
    <alternativeName>
        <fullName evidence="19">Nicotinamide nucleotide repair protein</fullName>
    </alternativeName>
    <domain>
        <recommendedName>
            <fullName evidence="19">ADP-dependent (S)-NAD(P)H-hydrate dehydratase</fullName>
            <ecNumber evidence="19">4.2.1.136</ecNumber>
        </recommendedName>
        <alternativeName>
            <fullName evidence="19">ADP-dependent NAD(P)HX dehydratase</fullName>
        </alternativeName>
    </domain>
    <domain>
        <recommendedName>
            <fullName evidence="19">NAD(P)H-hydrate epimerase</fullName>
            <ecNumber evidence="19">5.1.99.6</ecNumber>
        </recommendedName>
    </domain>
</protein>
<comment type="catalytic activity">
    <reaction evidence="2 18 19">
        <text>(6R)-NADPHX = (6S)-NADPHX</text>
        <dbReference type="Rhea" id="RHEA:32227"/>
        <dbReference type="ChEBI" id="CHEBI:64076"/>
        <dbReference type="ChEBI" id="CHEBI:64077"/>
        <dbReference type="EC" id="5.1.99.6"/>
    </reaction>
</comment>
<evidence type="ECO:0000256" key="13">
    <source>
        <dbReference type="ARBA" id="ARBA00023268"/>
    </source>
</evidence>
<comment type="catalytic activity">
    <reaction evidence="15 17 19">
        <text>(6S)-NADHX + ADP = AMP + phosphate + NADH + H(+)</text>
        <dbReference type="Rhea" id="RHEA:32223"/>
        <dbReference type="ChEBI" id="CHEBI:15378"/>
        <dbReference type="ChEBI" id="CHEBI:43474"/>
        <dbReference type="ChEBI" id="CHEBI:57945"/>
        <dbReference type="ChEBI" id="CHEBI:64074"/>
        <dbReference type="ChEBI" id="CHEBI:456215"/>
        <dbReference type="ChEBI" id="CHEBI:456216"/>
        <dbReference type="EC" id="4.2.1.136"/>
    </reaction>
</comment>
<keyword evidence="9 18" id="KW-0630">Potassium</keyword>
<evidence type="ECO:0000256" key="8">
    <source>
        <dbReference type="ARBA" id="ARBA00022857"/>
    </source>
</evidence>
<keyword evidence="11 18" id="KW-0413">Isomerase</keyword>
<dbReference type="PIRSF" id="PIRSF017184">
    <property type="entry name" value="Nnr"/>
    <property type="match status" value="1"/>
</dbReference>
<evidence type="ECO:0000256" key="7">
    <source>
        <dbReference type="ARBA" id="ARBA00022840"/>
    </source>
</evidence>
<evidence type="ECO:0000256" key="17">
    <source>
        <dbReference type="HAMAP-Rule" id="MF_01965"/>
    </source>
</evidence>
<evidence type="ECO:0000313" key="23">
    <source>
        <dbReference type="Proteomes" id="UP001501556"/>
    </source>
</evidence>
<comment type="similarity">
    <text evidence="3 19">In the N-terminal section; belongs to the NnrE/AIBP family.</text>
</comment>
<feature type="binding site" evidence="17">
    <location>
        <position position="323"/>
    </location>
    <ligand>
        <name>(6S)-NADPHX</name>
        <dbReference type="ChEBI" id="CHEBI:64076"/>
    </ligand>
</feature>
<comment type="function">
    <text evidence="18">Catalyzes the epimerization of the S- and R-forms of NAD(P)HX, a damaged form of NAD(P)H that is a result of enzymatic or heat-dependent hydration. This is a prerequisite for the S-specific NAD(P)H-hydrate dehydratase to allow the repair of both epimers of NAD(P)HX.</text>
</comment>
<dbReference type="InterPro" id="IPR036652">
    <property type="entry name" value="YjeF_N_dom_sf"/>
</dbReference>
<evidence type="ECO:0000313" key="22">
    <source>
        <dbReference type="EMBL" id="GAA3984131.1"/>
    </source>
</evidence>
<feature type="binding site" evidence="18">
    <location>
        <begin position="128"/>
        <end position="134"/>
    </location>
    <ligand>
        <name>(6S)-NADPHX</name>
        <dbReference type="ChEBI" id="CHEBI:64076"/>
    </ligand>
</feature>
<dbReference type="InterPro" id="IPR017953">
    <property type="entry name" value="Carbohydrate_kinase_pred_CS"/>
</dbReference>
<dbReference type="Pfam" id="PF03853">
    <property type="entry name" value="YjeF_N"/>
    <property type="match status" value="1"/>
</dbReference>
<comment type="similarity">
    <text evidence="18">Belongs to the NnrE/AIBP family.</text>
</comment>
<feature type="binding site" evidence="18">
    <location>
        <position position="157"/>
    </location>
    <ligand>
        <name>(6S)-NADPHX</name>
        <dbReference type="ChEBI" id="CHEBI:64076"/>
    </ligand>
</feature>
<proteinExistence type="inferred from homology"/>
<dbReference type="InterPro" id="IPR029056">
    <property type="entry name" value="Ribokinase-like"/>
</dbReference>
<dbReference type="Gene3D" id="3.40.1190.20">
    <property type="match status" value="1"/>
</dbReference>
<comment type="similarity">
    <text evidence="4 19">In the C-terminal section; belongs to the NnrD/CARKD family.</text>
</comment>
<dbReference type="PROSITE" id="PS51383">
    <property type="entry name" value="YJEF_C_3"/>
    <property type="match status" value="1"/>
</dbReference>
<dbReference type="PROSITE" id="PS51385">
    <property type="entry name" value="YJEF_N"/>
    <property type="match status" value="1"/>
</dbReference>
<feature type="binding site" evidence="17">
    <location>
        <position position="446"/>
    </location>
    <ligand>
        <name>AMP</name>
        <dbReference type="ChEBI" id="CHEBI:456215"/>
    </ligand>
</feature>
<keyword evidence="8 17" id="KW-0521">NADP</keyword>
<evidence type="ECO:0000256" key="4">
    <source>
        <dbReference type="ARBA" id="ARBA00009524"/>
    </source>
</evidence>
<evidence type="ECO:0000256" key="11">
    <source>
        <dbReference type="ARBA" id="ARBA00023235"/>
    </source>
</evidence>
<feature type="domain" description="YjeF C-terminal" evidence="20">
    <location>
        <begin position="225"/>
        <end position="507"/>
    </location>
</feature>
<evidence type="ECO:0000256" key="10">
    <source>
        <dbReference type="ARBA" id="ARBA00023027"/>
    </source>
</evidence>
<feature type="binding site" evidence="18">
    <location>
        <position position="60"/>
    </location>
    <ligand>
        <name>K(+)</name>
        <dbReference type="ChEBI" id="CHEBI:29103"/>
    </ligand>
</feature>
<comment type="subunit">
    <text evidence="17">Homotetramer.</text>
</comment>
<reference evidence="23" key="1">
    <citation type="journal article" date="2019" name="Int. J. Syst. Evol. Microbiol.">
        <title>The Global Catalogue of Microorganisms (GCM) 10K type strain sequencing project: providing services to taxonomists for standard genome sequencing and annotation.</title>
        <authorList>
            <consortium name="The Broad Institute Genomics Platform"/>
            <consortium name="The Broad Institute Genome Sequencing Center for Infectious Disease"/>
            <person name="Wu L."/>
            <person name="Ma J."/>
        </authorList>
    </citation>
    <scope>NUCLEOTIDE SEQUENCE [LARGE SCALE GENOMIC DNA]</scope>
    <source>
        <strain evidence="23">JCM 17217</strain>
    </source>
</reference>
<evidence type="ECO:0000259" key="21">
    <source>
        <dbReference type="PROSITE" id="PS51385"/>
    </source>
</evidence>
<evidence type="ECO:0000256" key="15">
    <source>
        <dbReference type="ARBA" id="ARBA00048238"/>
    </source>
</evidence>
<dbReference type="SUPFAM" id="SSF64153">
    <property type="entry name" value="YjeF N-terminal domain-like"/>
    <property type="match status" value="1"/>
</dbReference>
<feature type="domain" description="YjeF N-terminal" evidence="21">
    <location>
        <begin position="9"/>
        <end position="215"/>
    </location>
</feature>
<name>A0ABP7QKK3_9BACT</name>
<comment type="cofactor">
    <cofactor evidence="17">
        <name>Mg(2+)</name>
        <dbReference type="ChEBI" id="CHEBI:18420"/>
    </cofactor>
</comment>
<keyword evidence="13" id="KW-0511">Multifunctional enzyme</keyword>
<evidence type="ECO:0000256" key="12">
    <source>
        <dbReference type="ARBA" id="ARBA00023239"/>
    </source>
</evidence>
<dbReference type="Gene3D" id="3.40.50.10260">
    <property type="entry name" value="YjeF N-terminal domain"/>
    <property type="match status" value="1"/>
</dbReference>
<feature type="binding site" evidence="17">
    <location>
        <position position="260"/>
    </location>
    <ligand>
        <name>(6S)-NADPHX</name>
        <dbReference type="ChEBI" id="CHEBI:64076"/>
    </ligand>
</feature>
<dbReference type="SUPFAM" id="SSF53613">
    <property type="entry name" value="Ribokinase-like"/>
    <property type="match status" value="1"/>
</dbReference>
<dbReference type="CDD" id="cd01171">
    <property type="entry name" value="YXKO-related"/>
    <property type="match status" value="1"/>
</dbReference>
<dbReference type="HAMAP" id="MF_01966">
    <property type="entry name" value="NADHX_epimerase"/>
    <property type="match status" value="1"/>
</dbReference>
<accession>A0ABP7QKK3</accession>
<evidence type="ECO:0000256" key="9">
    <source>
        <dbReference type="ARBA" id="ARBA00022958"/>
    </source>
</evidence>
<keyword evidence="7 17" id="KW-0067">ATP-binding</keyword>
<dbReference type="PROSITE" id="PS01050">
    <property type="entry name" value="YJEF_C_2"/>
    <property type="match status" value="1"/>
</dbReference>
<evidence type="ECO:0000256" key="16">
    <source>
        <dbReference type="ARBA" id="ARBA00049209"/>
    </source>
</evidence>
<organism evidence="22 23">
    <name type="scientific">Hymenobacter antarcticus</name>
    <dbReference type="NCBI Taxonomy" id="486270"/>
    <lineage>
        <taxon>Bacteria</taxon>
        <taxon>Pseudomonadati</taxon>
        <taxon>Bacteroidota</taxon>
        <taxon>Cytophagia</taxon>
        <taxon>Cytophagales</taxon>
        <taxon>Hymenobacteraceae</taxon>
        <taxon>Hymenobacter</taxon>
    </lineage>
</organism>
<sequence length="529" mass="56032">MIILSAAQTRELDQATIDEQHLPPAALMERAATAFAHWFCGRLGPEEAGEILVLCGPGNNGGDGLAIALLLHQGNYAVRVALLPAGKYSADWLHARRHLPAAVPVAEITEGQLPEIPPATVVLDALFGTGLSRPLAGLPAALVAHLARAGGRVIAVDIPSGLFADAPQPADSAVVRARHTVSFGLPKLAFLLPQNADFVGEWHIEDIGLSTRFIAGAATYWHYTDARAVARALPARPKFSHKGTFGHALLLAGSRGKMGAAVLAAGACLRGGVGLLTAQIPSLGYDIFQISQPEAMCRPDPQADYLSELPDLQPYQAVGIGPGLGQHAASLAVLQQLLREAVASQTRPEPLPLIIDADALNLLGQHRELLALLPENTVLTPHPREFERLTEPARDDYHRLELLRDFAQTHRCLVVLKGAYTCLATPTGDLHFNSTGNPGMATGGSGDVLTGMLLALRAHAQLPAFEAVRLGVYAHGLAGDLAAAATGQAGLVAGDIVRHIGPALREHEQNVYPEIPFWPVRTNRSHGPK</sequence>